<evidence type="ECO:0000256" key="1">
    <source>
        <dbReference type="ARBA" id="ARBA00023015"/>
    </source>
</evidence>
<dbReference type="Gene3D" id="3.40.1410.10">
    <property type="entry name" value="Chorismate lyase-like"/>
    <property type="match status" value="1"/>
</dbReference>
<dbReference type="InterPro" id="IPR028978">
    <property type="entry name" value="Chorismate_lyase_/UTRA_dom_sf"/>
</dbReference>
<dbReference type="SUPFAM" id="SSF46785">
    <property type="entry name" value="Winged helix' DNA-binding domain"/>
    <property type="match status" value="1"/>
</dbReference>
<keyword evidence="3" id="KW-0804">Transcription</keyword>
<organism evidence="5">
    <name type="scientific">Kitasatospora camelliae</name>
    <dbReference type="NCBI Taxonomy" id="3156397"/>
    <lineage>
        <taxon>Bacteria</taxon>
        <taxon>Bacillati</taxon>
        <taxon>Actinomycetota</taxon>
        <taxon>Actinomycetes</taxon>
        <taxon>Kitasatosporales</taxon>
        <taxon>Streptomycetaceae</taxon>
        <taxon>Kitasatospora</taxon>
    </lineage>
</organism>
<protein>
    <submittedName>
        <fullName evidence="5">GntR family transcriptional regulator</fullName>
    </submittedName>
</protein>
<dbReference type="Gene3D" id="1.10.10.10">
    <property type="entry name" value="Winged helix-like DNA-binding domain superfamily/Winged helix DNA-binding domain"/>
    <property type="match status" value="1"/>
</dbReference>
<dbReference type="AlphaFoldDB" id="A0AAU8K609"/>
<dbReference type="PANTHER" id="PTHR44846">
    <property type="entry name" value="MANNOSYL-D-GLYCERATE TRANSPORT/METABOLISM SYSTEM REPRESSOR MNGR-RELATED"/>
    <property type="match status" value="1"/>
</dbReference>
<keyword evidence="1" id="KW-0805">Transcription regulation</keyword>
<evidence type="ECO:0000256" key="2">
    <source>
        <dbReference type="ARBA" id="ARBA00023125"/>
    </source>
</evidence>
<keyword evidence="2" id="KW-0238">DNA-binding</keyword>
<dbReference type="RefSeq" id="WP_354643831.1">
    <property type="nucleotide sequence ID" value="NZ_CP159872.1"/>
</dbReference>
<dbReference type="GO" id="GO:0003677">
    <property type="term" value="F:DNA binding"/>
    <property type="evidence" value="ECO:0007669"/>
    <property type="project" value="UniProtKB-KW"/>
</dbReference>
<dbReference type="GO" id="GO:0045892">
    <property type="term" value="P:negative regulation of DNA-templated transcription"/>
    <property type="evidence" value="ECO:0007669"/>
    <property type="project" value="TreeGrafter"/>
</dbReference>
<evidence type="ECO:0000256" key="3">
    <source>
        <dbReference type="ARBA" id="ARBA00023163"/>
    </source>
</evidence>
<dbReference type="SMART" id="SM00345">
    <property type="entry name" value="HTH_GNTR"/>
    <property type="match status" value="1"/>
</dbReference>
<sequence>MPPAPYERVIAEIRRRIARGDWPPGHQIPSRTELARELAISPASVRRAMASLRRTGELDGSARARLFVAHAPAVRTLLDPDAEWPYPTGDGATGSCRATSDLAERLGVPAGTRLSWRRTECLDPDYRPSHLVTAWWAGARPRGWERCEAEAALDHLRLDEADQLGLVAGVPTWRVTRTRFGVDGRAVETADLVLPTDRWRLRLR</sequence>
<dbReference type="PANTHER" id="PTHR44846:SF17">
    <property type="entry name" value="GNTR-FAMILY TRANSCRIPTIONAL REGULATOR"/>
    <property type="match status" value="1"/>
</dbReference>
<dbReference type="GO" id="GO:0003700">
    <property type="term" value="F:DNA-binding transcription factor activity"/>
    <property type="evidence" value="ECO:0007669"/>
    <property type="project" value="InterPro"/>
</dbReference>
<evidence type="ECO:0000313" key="5">
    <source>
        <dbReference type="EMBL" id="XCM82897.1"/>
    </source>
</evidence>
<dbReference type="EMBL" id="CP159872">
    <property type="protein sequence ID" value="XCM82897.1"/>
    <property type="molecule type" value="Genomic_DNA"/>
</dbReference>
<dbReference type="CDD" id="cd07377">
    <property type="entry name" value="WHTH_GntR"/>
    <property type="match status" value="1"/>
</dbReference>
<dbReference type="InterPro" id="IPR036388">
    <property type="entry name" value="WH-like_DNA-bd_sf"/>
</dbReference>
<dbReference type="InterPro" id="IPR000524">
    <property type="entry name" value="Tscrpt_reg_HTH_GntR"/>
</dbReference>
<proteinExistence type="predicted"/>
<dbReference type="SUPFAM" id="SSF64288">
    <property type="entry name" value="Chorismate lyase-like"/>
    <property type="match status" value="1"/>
</dbReference>
<evidence type="ECO:0000259" key="4">
    <source>
        <dbReference type="PROSITE" id="PS50949"/>
    </source>
</evidence>
<feature type="domain" description="HTH gntR-type" evidence="4">
    <location>
        <begin position="3"/>
        <end position="71"/>
    </location>
</feature>
<dbReference type="InterPro" id="IPR036390">
    <property type="entry name" value="WH_DNA-bd_sf"/>
</dbReference>
<dbReference type="KEGG" id="kcm:ABWK59_30285"/>
<dbReference type="Pfam" id="PF00392">
    <property type="entry name" value="GntR"/>
    <property type="match status" value="1"/>
</dbReference>
<name>A0AAU8K609_9ACTN</name>
<accession>A0AAU8K609</accession>
<dbReference type="InterPro" id="IPR050679">
    <property type="entry name" value="Bact_HTH_transcr_reg"/>
</dbReference>
<dbReference type="PROSITE" id="PS50949">
    <property type="entry name" value="HTH_GNTR"/>
    <property type="match status" value="1"/>
</dbReference>
<reference evidence="5" key="1">
    <citation type="submission" date="2024-06" db="EMBL/GenBank/DDBJ databases">
        <title>The genome sequences of Kitasatospora sp. strain HUAS MG31.</title>
        <authorList>
            <person name="Mo P."/>
        </authorList>
    </citation>
    <scope>NUCLEOTIDE SEQUENCE</scope>
    <source>
        <strain evidence="5">HUAS MG31</strain>
    </source>
</reference>
<gene>
    <name evidence="5" type="ORF">ABWK59_30285</name>
</gene>